<feature type="region of interest" description="Disordered" evidence="1">
    <location>
        <begin position="143"/>
        <end position="167"/>
    </location>
</feature>
<sequence>MDFNINDSNNYQLVYEDQKHVHGLRRMDFDSNLDILDIAFARGYVAEVDNGAYHNKLSRYQCEHGGIRQTPSAFSIQLSSRFSDGCDQKVKQEEKLRLSSRSPIRSHVQIDSQCSADKFPVINEKDQEAPSIASSLNYYHSNKSGSIDQCSRPSEGVIESVPDLQKE</sequence>
<reference evidence="2 3" key="1">
    <citation type="journal article" date="2022" name="Nat. Genet.">
        <title>Improved pea reference genome and pan-genome highlight genomic features and evolutionary characteristics.</title>
        <authorList>
            <person name="Yang T."/>
            <person name="Liu R."/>
            <person name="Luo Y."/>
            <person name="Hu S."/>
            <person name="Wang D."/>
            <person name="Wang C."/>
            <person name="Pandey M.K."/>
            <person name="Ge S."/>
            <person name="Xu Q."/>
            <person name="Li N."/>
            <person name="Li G."/>
            <person name="Huang Y."/>
            <person name="Saxena R.K."/>
            <person name="Ji Y."/>
            <person name="Li M."/>
            <person name="Yan X."/>
            <person name="He Y."/>
            <person name="Liu Y."/>
            <person name="Wang X."/>
            <person name="Xiang C."/>
            <person name="Varshney R.K."/>
            <person name="Ding H."/>
            <person name="Gao S."/>
            <person name="Zong X."/>
        </authorList>
    </citation>
    <scope>NUCLEOTIDE SEQUENCE [LARGE SCALE GENOMIC DNA]</scope>
    <source>
        <strain evidence="2 3">cv. Zhongwan 6</strain>
    </source>
</reference>
<evidence type="ECO:0000313" key="3">
    <source>
        <dbReference type="Proteomes" id="UP001058974"/>
    </source>
</evidence>
<name>A0A9D4XTC0_PEA</name>
<keyword evidence="3" id="KW-1185">Reference proteome</keyword>
<dbReference type="Proteomes" id="UP001058974">
    <property type="component" value="Chromosome 3"/>
</dbReference>
<dbReference type="Gramene" id="Psat03G0069200-T1">
    <property type="protein sequence ID" value="KAI5424605.1"/>
    <property type="gene ID" value="KIW84_030692"/>
</dbReference>
<feature type="compositionally biased region" description="Polar residues" evidence="1">
    <location>
        <begin position="143"/>
        <end position="152"/>
    </location>
</feature>
<dbReference type="EMBL" id="JAMSHJ010000003">
    <property type="protein sequence ID" value="KAI5424605.1"/>
    <property type="molecule type" value="Genomic_DNA"/>
</dbReference>
<comment type="caution">
    <text evidence="2">The sequence shown here is derived from an EMBL/GenBank/DDBJ whole genome shotgun (WGS) entry which is preliminary data.</text>
</comment>
<gene>
    <name evidence="2" type="ORF">KIW84_030692</name>
</gene>
<proteinExistence type="predicted"/>
<evidence type="ECO:0000313" key="2">
    <source>
        <dbReference type="EMBL" id="KAI5424605.1"/>
    </source>
</evidence>
<accession>A0A9D4XTC0</accession>
<organism evidence="2 3">
    <name type="scientific">Pisum sativum</name>
    <name type="common">Garden pea</name>
    <name type="synonym">Lathyrus oleraceus</name>
    <dbReference type="NCBI Taxonomy" id="3888"/>
    <lineage>
        <taxon>Eukaryota</taxon>
        <taxon>Viridiplantae</taxon>
        <taxon>Streptophyta</taxon>
        <taxon>Embryophyta</taxon>
        <taxon>Tracheophyta</taxon>
        <taxon>Spermatophyta</taxon>
        <taxon>Magnoliopsida</taxon>
        <taxon>eudicotyledons</taxon>
        <taxon>Gunneridae</taxon>
        <taxon>Pentapetalae</taxon>
        <taxon>rosids</taxon>
        <taxon>fabids</taxon>
        <taxon>Fabales</taxon>
        <taxon>Fabaceae</taxon>
        <taxon>Papilionoideae</taxon>
        <taxon>50 kb inversion clade</taxon>
        <taxon>NPAAA clade</taxon>
        <taxon>Hologalegina</taxon>
        <taxon>IRL clade</taxon>
        <taxon>Fabeae</taxon>
        <taxon>Lathyrus</taxon>
    </lineage>
</organism>
<protein>
    <submittedName>
        <fullName evidence="2">Uncharacterized protein</fullName>
    </submittedName>
</protein>
<dbReference type="AlphaFoldDB" id="A0A9D4XTC0"/>
<evidence type="ECO:0000256" key="1">
    <source>
        <dbReference type="SAM" id="MobiDB-lite"/>
    </source>
</evidence>